<feature type="domain" description="Ig-like" evidence="7">
    <location>
        <begin position="40"/>
        <end position="114"/>
    </location>
</feature>
<accession>A0A851PFA7</accession>
<organism evidence="8 9">
    <name type="scientific">Penelope pileata</name>
    <dbReference type="NCBI Taxonomy" id="1118817"/>
    <lineage>
        <taxon>Eukaryota</taxon>
        <taxon>Metazoa</taxon>
        <taxon>Chordata</taxon>
        <taxon>Craniata</taxon>
        <taxon>Vertebrata</taxon>
        <taxon>Euteleostomi</taxon>
        <taxon>Archelosauria</taxon>
        <taxon>Archosauria</taxon>
        <taxon>Dinosauria</taxon>
        <taxon>Saurischia</taxon>
        <taxon>Theropoda</taxon>
        <taxon>Coelurosauria</taxon>
        <taxon>Aves</taxon>
        <taxon>Neognathae</taxon>
        <taxon>Galloanserae</taxon>
        <taxon>Galliformes</taxon>
        <taxon>Cracidae</taxon>
        <taxon>Penelope</taxon>
    </lineage>
</organism>
<evidence type="ECO:0000256" key="2">
    <source>
        <dbReference type="ARBA" id="ARBA00004613"/>
    </source>
</evidence>
<dbReference type="InterPro" id="IPR007110">
    <property type="entry name" value="Ig-like_dom"/>
</dbReference>
<evidence type="ECO:0000256" key="5">
    <source>
        <dbReference type="ARBA" id="ARBA00023180"/>
    </source>
</evidence>
<proteinExistence type="inferred from homology"/>
<dbReference type="GO" id="GO:0007339">
    <property type="term" value="P:binding of sperm to zona pellucida"/>
    <property type="evidence" value="ECO:0007669"/>
    <property type="project" value="InterPro"/>
</dbReference>
<keyword evidence="9" id="KW-1185">Reference proteome</keyword>
<dbReference type="Proteomes" id="UP000613066">
    <property type="component" value="Unassembled WGS sequence"/>
</dbReference>
<sequence length="320" mass="35826">GRAAPEEDKHSVLTQVDGVYGNTKRAENVYVKIFQNSPFLICMDFGLAQEVVIDPVYSWTGPDGTSLEGQTYANLNETGKLMLTGFKEFMSGAYTCTLSHKIIETTTQEEADASETYIFMVYGCFLQAYREADHAYQISVRFTAKECELAANAQFIEELRKILDSIIWDLTCRIAELSYRCHSIRIPNHGLPSELFVTFQVDPFAPGWEELCRQVPYDCEEATNRRVQQARDLMAEFFRKQTYALQHVFQAVPTIHYVDSSFSATPVDSCQPGFGKSSALHEDCAGCCVVCSPGTFSPNNDVSCQPCTRAKITEYGAKSC</sequence>
<evidence type="ECO:0000313" key="9">
    <source>
        <dbReference type="Proteomes" id="UP000613066"/>
    </source>
</evidence>
<dbReference type="OrthoDB" id="9403351at2759"/>
<dbReference type="GO" id="GO:0001669">
    <property type="term" value="C:acrosomal vesicle"/>
    <property type="evidence" value="ECO:0007669"/>
    <property type="project" value="UniProtKB-SubCell"/>
</dbReference>
<name>A0A851PFA7_9GALL</name>
<feature type="non-terminal residue" evidence="8">
    <location>
        <position position="320"/>
    </location>
</feature>
<comment type="caution">
    <text evidence="8">The sequence shown here is derived from an EMBL/GenBank/DDBJ whole genome shotgun (WGS) entry which is preliminary data.</text>
</comment>
<evidence type="ECO:0000313" key="8">
    <source>
        <dbReference type="EMBL" id="NXC49872.1"/>
    </source>
</evidence>
<keyword evidence="5" id="KW-0325">Glycoprotein</keyword>
<keyword evidence="4" id="KW-0964">Secreted</keyword>
<evidence type="ECO:0000259" key="7">
    <source>
        <dbReference type="PROSITE" id="PS50835"/>
    </source>
</evidence>
<dbReference type="InterPro" id="IPR048806">
    <property type="entry name" value="ZPBP1/2_N"/>
</dbReference>
<dbReference type="PANTHER" id="PTHR15443">
    <property type="entry name" value="ZONA PELLUCIDA BINDING PROTEIN SP38"/>
    <property type="match status" value="1"/>
</dbReference>
<keyword evidence="6" id="KW-0968">Cytoplasmic vesicle</keyword>
<feature type="non-terminal residue" evidence="8">
    <location>
        <position position="1"/>
    </location>
</feature>
<gene>
    <name evidence="8" type="primary">Zpbp2_1</name>
    <name evidence="8" type="ORF">PENPIL_R11280</name>
</gene>
<comment type="similarity">
    <text evidence="3">Belongs to the zona pellucida-binding protein Sp38 family.</text>
</comment>
<dbReference type="EMBL" id="WBMW01005657">
    <property type="protein sequence ID" value="NXC49872.1"/>
    <property type="molecule type" value="Genomic_DNA"/>
</dbReference>
<evidence type="ECO:0000256" key="4">
    <source>
        <dbReference type="ARBA" id="ARBA00022525"/>
    </source>
</evidence>
<dbReference type="PANTHER" id="PTHR15443:SF4">
    <property type="entry name" value="ZONA PELLUCIDA-BINDING PROTEIN 2"/>
    <property type="match status" value="1"/>
</dbReference>
<protein>
    <submittedName>
        <fullName evidence="8">ZPBP2 protein</fullName>
    </submittedName>
</protein>
<comment type="subcellular location">
    <subcellularLocation>
        <location evidence="1">Cytoplasmic vesicle</location>
        <location evidence="1">Secretory vesicle</location>
        <location evidence="1">Acrosome</location>
    </subcellularLocation>
    <subcellularLocation>
        <location evidence="2">Secreted</location>
    </subcellularLocation>
</comment>
<evidence type="ECO:0000256" key="1">
    <source>
        <dbReference type="ARBA" id="ARBA00004218"/>
    </source>
</evidence>
<dbReference type="InterPro" id="IPR048805">
    <property type="entry name" value="ZPBP1/2_C"/>
</dbReference>
<dbReference type="InterPro" id="IPR010857">
    <property type="entry name" value="Sp38-bd"/>
</dbReference>
<dbReference type="AlphaFoldDB" id="A0A851PFA7"/>
<dbReference type="GO" id="GO:0002199">
    <property type="term" value="C:zona pellucida receptor complex"/>
    <property type="evidence" value="ECO:0007669"/>
    <property type="project" value="TreeGrafter"/>
</dbReference>
<dbReference type="PROSITE" id="PS50835">
    <property type="entry name" value="IG_LIKE"/>
    <property type="match status" value="1"/>
</dbReference>
<dbReference type="GO" id="GO:0005576">
    <property type="term" value="C:extracellular region"/>
    <property type="evidence" value="ECO:0007669"/>
    <property type="project" value="UniProtKB-SubCell"/>
</dbReference>
<dbReference type="Pfam" id="PF07354">
    <property type="entry name" value="Sp38"/>
    <property type="match status" value="1"/>
</dbReference>
<evidence type="ECO:0000256" key="6">
    <source>
        <dbReference type="ARBA" id="ARBA00023329"/>
    </source>
</evidence>
<reference evidence="8" key="1">
    <citation type="submission" date="2019-09" db="EMBL/GenBank/DDBJ databases">
        <title>Bird 10,000 Genomes (B10K) Project - Family phase.</title>
        <authorList>
            <person name="Zhang G."/>
        </authorList>
    </citation>
    <scope>NUCLEOTIDE SEQUENCE</scope>
    <source>
        <strain evidence="8">B10K-DU-001-08</strain>
        <tissue evidence="8">Muscle</tissue>
    </source>
</reference>
<dbReference type="GO" id="GO:0001675">
    <property type="term" value="P:acrosome assembly"/>
    <property type="evidence" value="ECO:0007669"/>
    <property type="project" value="TreeGrafter"/>
</dbReference>
<dbReference type="Pfam" id="PF20626">
    <property type="entry name" value="EGF_Sp38_C"/>
    <property type="match status" value="1"/>
</dbReference>
<evidence type="ECO:0000256" key="3">
    <source>
        <dbReference type="ARBA" id="ARBA00007196"/>
    </source>
</evidence>